<gene>
    <name evidence="1" type="ORF">M8231_14515</name>
</gene>
<sequence>MANHSKPGYAGAEIPPLKRGQNTRELFPVGPFGAVLAPVMAIRQTGAIPDDLSAVLLERLPDPDGWNGVIIGQQHAQPVRICVRDQTHFAVAHPLLFEIDGFPVRGVGLIDAADRICFFGGLRGRALAPAPTSRYEFASHQILLRRPVSLGKPKPTLLSNRQAGTDMYI</sequence>
<dbReference type="RefSeq" id="WP_250201784.1">
    <property type="nucleotide sequence ID" value="NZ_CP097649.1"/>
</dbReference>
<dbReference type="EMBL" id="CP097649">
    <property type="protein sequence ID" value="URI14997.1"/>
    <property type="molecule type" value="Genomic_DNA"/>
</dbReference>
<keyword evidence="2" id="KW-1185">Reference proteome</keyword>
<evidence type="ECO:0000313" key="2">
    <source>
        <dbReference type="Proteomes" id="UP001055429"/>
    </source>
</evidence>
<reference evidence="1" key="1">
    <citation type="submission" date="2022-05" db="EMBL/GenBank/DDBJ databases">
        <title>Brevundimonas albigilva TT17 genome sequence.</title>
        <authorList>
            <person name="Lee K."/>
            <person name="Son H."/>
        </authorList>
    </citation>
    <scope>NUCLEOTIDE SEQUENCE</scope>
    <source>
        <strain evidence="1">TT17</strain>
    </source>
</reference>
<dbReference type="Proteomes" id="UP001055429">
    <property type="component" value="Chromosome"/>
</dbReference>
<proteinExistence type="predicted"/>
<organism evidence="1 2">
    <name type="scientific">Brevundimonas albigilva</name>
    <dbReference type="NCBI Taxonomy" id="1312364"/>
    <lineage>
        <taxon>Bacteria</taxon>
        <taxon>Pseudomonadati</taxon>
        <taxon>Pseudomonadota</taxon>
        <taxon>Alphaproteobacteria</taxon>
        <taxon>Caulobacterales</taxon>
        <taxon>Caulobacteraceae</taxon>
        <taxon>Brevundimonas</taxon>
    </lineage>
</organism>
<protein>
    <recommendedName>
        <fullName evidence="3">CheW-like domain-containing protein</fullName>
    </recommendedName>
</protein>
<name>A0ABY4SJ35_9CAUL</name>
<evidence type="ECO:0000313" key="1">
    <source>
        <dbReference type="EMBL" id="URI14997.1"/>
    </source>
</evidence>
<evidence type="ECO:0008006" key="3">
    <source>
        <dbReference type="Google" id="ProtNLM"/>
    </source>
</evidence>
<accession>A0ABY4SJ35</accession>